<dbReference type="VEuPathDB" id="FungiDB:BDEG_24297"/>
<feature type="domain" description="Velvet" evidence="6">
    <location>
        <begin position="21"/>
        <end position="194"/>
    </location>
</feature>
<evidence type="ECO:0000256" key="4">
    <source>
        <dbReference type="ARBA" id="ARBA00023242"/>
    </source>
</evidence>
<evidence type="ECO:0000256" key="3">
    <source>
        <dbReference type="ARBA" id="ARBA00023163"/>
    </source>
</evidence>
<dbReference type="PROSITE" id="PS51821">
    <property type="entry name" value="VELVET"/>
    <property type="match status" value="1"/>
</dbReference>
<dbReference type="Gene3D" id="2.60.40.3960">
    <property type="entry name" value="Velvet domain"/>
    <property type="match status" value="1"/>
</dbReference>
<dbReference type="GO" id="GO:0005634">
    <property type="term" value="C:nucleus"/>
    <property type="evidence" value="ECO:0007669"/>
    <property type="project" value="UniProtKB-SubCell"/>
</dbReference>
<dbReference type="Pfam" id="PF11754">
    <property type="entry name" value="Velvet"/>
    <property type="match status" value="2"/>
</dbReference>
<sequence>MILFYARLVYQKRVCITRHNHLAQRYDLVLRQQPEHSRVCGLGEKVDRRPVDPPPIIQMTIHSCDDDENALLYNPYYFVYASLMSATTDDERHLLRDRYTRTTTGSIVSSLYRLRDTDEKEGAFFVFPDLSVRSEGEYRLKFTLYEIIGKDVYYCTSIISKPFSVHAAKRFTGMQVSTPLSRVFSKQGLKLRVRTEVRAKRQLSSKRRGNNSNGGSTDDNSRHDNVDNREKKRHRQANSDEDSDEDASSDGAALGRKHSSNQLGHASQNLPEIQNYDGSDTSSSYPRQPHSQRPELRYPKHEYSPRHMGHSPYPASHNQAHGQHSYPVTDPRSYYGYDRPQHSSHNSYSHQASGSMNQGGASLSPYSSHPHSAAYGGLYPPHPMYPYPPPNQGDGSSYVMRGNTGYAPLSQYHNSGPASGSSPTSGANAFPLKDSPHYRSTYPYPGGGTPGGLNDPQDRNNSNSWPDYPRGVSTTQSHLTVPSSASIAQPPAPASELRSFEMVPLSRPGPQSHTGRSSTPVNHLAPSISSGSPPPYIDDRASANNASHPYAYQYSGSYPYPPQPLSYPLSEHHMYRGPPPVLPRQQPPVHASQHSQQHPYAGYGHYSYTVPSSHLAAPRSNDYSPGPPLMSIQYPPHPAQPEYSQDRRGSLVNHANHSQYRASPLYQFPGNAGPNDDPSRGSATPLRYPSYPPSYLPHPVHSSQHSNQQMNPPSTSTHDAAFDSSPPTIDRSA</sequence>
<evidence type="ECO:0000313" key="7">
    <source>
        <dbReference type="EMBL" id="OAJ40579.1"/>
    </source>
</evidence>
<feature type="compositionally biased region" description="Basic and acidic residues" evidence="5">
    <location>
        <begin position="219"/>
        <end position="230"/>
    </location>
</feature>
<keyword evidence="3" id="KW-0804">Transcription</keyword>
<dbReference type="PANTHER" id="PTHR33572">
    <property type="entry name" value="SPORE DEVELOPMENT REGULATOR VOSA"/>
    <property type="match status" value="1"/>
</dbReference>
<dbReference type="AlphaFoldDB" id="A0A177WKE6"/>
<dbReference type="InterPro" id="IPR037525">
    <property type="entry name" value="Velvet_dom"/>
</dbReference>
<dbReference type="EMBL" id="DS022304">
    <property type="protein sequence ID" value="OAJ40579.1"/>
    <property type="molecule type" value="Genomic_DNA"/>
</dbReference>
<protein>
    <recommendedName>
        <fullName evidence="6">Velvet domain-containing protein</fullName>
    </recommendedName>
</protein>
<gene>
    <name evidence="7" type="ORF">BDEG_24297</name>
</gene>
<feature type="region of interest" description="Disordered" evidence="5">
    <location>
        <begin position="573"/>
        <end position="648"/>
    </location>
</feature>
<organism evidence="7 8">
    <name type="scientific">Batrachochytrium dendrobatidis (strain JEL423)</name>
    <dbReference type="NCBI Taxonomy" id="403673"/>
    <lineage>
        <taxon>Eukaryota</taxon>
        <taxon>Fungi</taxon>
        <taxon>Fungi incertae sedis</taxon>
        <taxon>Chytridiomycota</taxon>
        <taxon>Chytridiomycota incertae sedis</taxon>
        <taxon>Chytridiomycetes</taxon>
        <taxon>Rhizophydiales</taxon>
        <taxon>Rhizophydiales incertae sedis</taxon>
        <taxon>Batrachochytrium</taxon>
    </lineage>
</organism>
<dbReference type="STRING" id="403673.A0A177WKE6"/>
<feature type="compositionally biased region" description="Low complexity" evidence="5">
    <location>
        <begin position="414"/>
        <end position="429"/>
    </location>
</feature>
<feature type="compositionally biased region" description="Basic and acidic residues" evidence="5">
    <location>
        <begin position="292"/>
        <end position="305"/>
    </location>
</feature>
<feature type="compositionally biased region" description="Polar residues" evidence="5">
    <location>
        <begin position="472"/>
        <end position="481"/>
    </location>
</feature>
<proteinExistence type="predicted"/>
<feature type="compositionally biased region" description="Polar residues" evidence="5">
    <location>
        <begin position="260"/>
        <end position="291"/>
    </location>
</feature>
<feature type="region of interest" description="Disordered" evidence="5">
    <location>
        <begin position="664"/>
        <end position="733"/>
    </location>
</feature>
<feature type="compositionally biased region" description="Acidic residues" evidence="5">
    <location>
        <begin position="239"/>
        <end position="248"/>
    </location>
</feature>
<evidence type="ECO:0000256" key="1">
    <source>
        <dbReference type="ARBA" id="ARBA00004123"/>
    </source>
</evidence>
<feature type="region of interest" description="Disordered" evidence="5">
    <location>
        <begin position="409"/>
        <end position="543"/>
    </location>
</feature>
<feature type="compositionally biased region" description="Basic residues" evidence="5">
    <location>
        <begin position="200"/>
        <end position="209"/>
    </location>
</feature>
<reference evidence="7 8" key="1">
    <citation type="submission" date="2006-10" db="EMBL/GenBank/DDBJ databases">
        <title>The Genome Sequence of Batrachochytrium dendrobatidis JEL423.</title>
        <authorList>
            <consortium name="The Broad Institute Genome Sequencing Platform"/>
            <person name="Birren B."/>
            <person name="Lander E."/>
            <person name="Galagan J."/>
            <person name="Cuomo C."/>
            <person name="Devon K."/>
            <person name="Jaffe D."/>
            <person name="Butler J."/>
            <person name="Alvarez P."/>
            <person name="Gnerre S."/>
            <person name="Grabherr M."/>
            <person name="Kleber M."/>
            <person name="Mauceli E."/>
            <person name="Brockman W."/>
            <person name="Young S."/>
            <person name="LaButti K."/>
            <person name="Sykes S."/>
            <person name="DeCaprio D."/>
            <person name="Crawford M."/>
            <person name="Koehrsen M."/>
            <person name="Engels R."/>
            <person name="Montgomery P."/>
            <person name="Pearson M."/>
            <person name="Howarth C."/>
            <person name="Larson L."/>
            <person name="White J."/>
            <person name="O'Leary S."/>
            <person name="Kodira C."/>
            <person name="Zeng Q."/>
            <person name="Yandava C."/>
            <person name="Alvarado L."/>
            <person name="Longcore J."/>
            <person name="James T."/>
        </authorList>
    </citation>
    <scope>NUCLEOTIDE SEQUENCE [LARGE SCALE GENOMIC DNA]</scope>
    <source>
        <strain evidence="7 8">JEL423</strain>
    </source>
</reference>
<name>A0A177WKE6_BATDL</name>
<feature type="region of interest" description="Disordered" evidence="5">
    <location>
        <begin position="195"/>
        <end position="368"/>
    </location>
</feature>
<evidence type="ECO:0000256" key="5">
    <source>
        <dbReference type="SAM" id="MobiDB-lite"/>
    </source>
</evidence>
<dbReference type="InterPro" id="IPR021740">
    <property type="entry name" value="Velvet"/>
</dbReference>
<reference evidence="7 8" key="2">
    <citation type="submission" date="2016-05" db="EMBL/GenBank/DDBJ databases">
        <title>Lineage-specific infection strategies underlie the spectrum of fungal disease in amphibians.</title>
        <authorList>
            <person name="Cuomo C.A."/>
            <person name="Farrer R.A."/>
            <person name="James T."/>
            <person name="Longcore J."/>
            <person name="Birren B."/>
        </authorList>
    </citation>
    <scope>NUCLEOTIDE SEQUENCE [LARGE SCALE GENOMIC DNA]</scope>
    <source>
        <strain evidence="7 8">JEL423</strain>
    </source>
</reference>
<evidence type="ECO:0000313" key="8">
    <source>
        <dbReference type="Proteomes" id="UP000077115"/>
    </source>
</evidence>
<dbReference type="PANTHER" id="PTHR33572:SF18">
    <property type="entry name" value="SPORE DEVELOPMENT REGULATOR VOSA"/>
    <property type="match status" value="1"/>
</dbReference>
<accession>A0A177WKE6</accession>
<dbReference type="InterPro" id="IPR038491">
    <property type="entry name" value="Velvet_dom_sf"/>
</dbReference>
<feature type="compositionally biased region" description="Polar residues" evidence="5">
    <location>
        <begin position="704"/>
        <end position="718"/>
    </location>
</feature>
<evidence type="ECO:0000259" key="6">
    <source>
        <dbReference type="PROSITE" id="PS51821"/>
    </source>
</evidence>
<keyword evidence="4" id="KW-0539">Nucleus</keyword>
<keyword evidence="2" id="KW-0805">Transcription regulation</keyword>
<feature type="compositionally biased region" description="Polar residues" evidence="5">
    <location>
        <begin position="343"/>
        <end position="368"/>
    </location>
</feature>
<dbReference type="Proteomes" id="UP000077115">
    <property type="component" value="Unassembled WGS sequence"/>
</dbReference>
<comment type="subcellular location">
    <subcellularLocation>
        <location evidence="1">Nucleus</location>
    </subcellularLocation>
</comment>
<feature type="compositionally biased region" description="Pro residues" evidence="5">
    <location>
        <begin position="577"/>
        <end position="586"/>
    </location>
</feature>
<dbReference type="OrthoDB" id="5599552at2759"/>
<feature type="compositionally biased region" description="Polar residues" evidence="5">
    <location>
        <begin position="509"/>
        <end position="521"/>
    </location>
</feature>
<evidence type="ECO:0000256" key="2">
    <source>
        <dbReference type="ARBA" id="ARBA00023015"/>
    </source>
</evidence>